<keyword evidence="2" id="KW-0812">Transmembrane</keyword>
<accession>A0ABU6YKV6</accession>
<evidence type="ECO:0000256" key="1">
    <source>
        <dbReference type="SAM" id="MobiDB-lite"/>
    </source>
</evidence>
<feature type="transmembrane region" description="Helical" evidence="2">
    <location>
        <begin position="129"/>
        <end position="151"/>
    </location>
</feature>
<evidence type="ECO:0000313" key="3">
    <source>
        <dbReference type="EMBL" id="MED6210541.1"/>
    </source>
</evidence>
<evidence type="ECO:0000256" key="2">
    <source>
        <dbReference type="SAM" id="Phobius"/>
    </source>
</evidence>
<evidence type="ECO:0008006" key="5">
    <source>
        <dbReference type="Google" id="ProtNLM"/>
    </source>
</evidence>
<comment type="caution">
    <text evidence="3">The sequence shown here is derived from an EMBL/GenBank/DDBJ whole genome shotgun (WGS) entry which is preliminary data.</text>
</comment>
<protein>
    <recommendedName>
        <fullName evidence="5">Zinc finger GRF-type domain-containing protein</fullName>
    </recommendedName>
</protein>
<dbReference type="EMBL" id="JASCZI010242298">
    <property type="protein sequence ID" value="MED6210541.1"/>
    <property type="molecule type" value="Genomic_DNA"/>
</dbReference>
<sequence>MESNRAEATSRRSERSSSTQGVYLSTPGEERDGIAPKCSCGVYAILYLSKSSTNPNRLFFGSPFFRGGLPHCKFFMWLDRYTSKLGNDGAGKGVEPGAVVAEHFARMEFECRVSELEKRVGCLEQRKKLMLWPYVIGLVGVVVAICAVTIAK</sequence>
<gene>
    <name evidence="3" type="ORF">PIB30_065023</name>
</gene>
<feature type="region of interest" description="Disordered" evidence="1">
    <location>
        <begin position="1"/>
        <end position="28"/>
    </location>
</feature>
<proteinExistence type="predicted"/>
<dbReference type="Proteomes" id="UP001341840">
    <property type="component" value="Unassembled WGS sequence"/>
</dbReference>
<name>A0ABU6YKV6_9FABA</name>
<keyword evidence="2" id="KW-0472">Membrane</keyword>
<evidence type="ECO:0000313" key="4">
    <source>
        <dbReference type="Proteomes" id="UP001341840"/>
    </source>
</evidence>
<feature type="compositionally biased region" description="Basic and acidic residues" evidence="1">
    <location>
        <begin position="1"/>
        <end position="15"/>
    </location>
</feature>
<organism evidence="3 4">
    <name type="scientific">Stylosanthes scabra</name>
    <dbReference type="NCBI Taxonomy" id="79078"/>
    <lineage>
        <taxon>Eukaryota</taxon>
        <taxon>Viridiplantae</taxon>
        <taxon>Streptophyta</taxon>
        <taxon>Embryophyta</taxon>
        <taxon>Tracheophyta</taxon>
        <taxon>Spermatophyta</taxon>
        <taxon>Magnoliopsida</taxon>
        <taxon>eudicotyledons</taxon>
        <taxon>Gunneridae</taxon>
        <taxon>Pentapetalae</taxon>
        <taxon>rosids</taxon>
        <taxon>fabids</taxon>
        <taxon>Fabales</taxon>
        <taxon>Fabaceae</taxon>
        <taxon>Papilionoideae</taxon>
        <taxon>50 kb inversion clade</taxon>
        <taxon>dalbergioids sensu lato</taxon>
        <taxon>Dalbergieae</taxon>
        <taxon>Pterocarpus clade</taxon>
        <taxon>Stylosanthes</taxon>
    </lineage>
</organism>
<reference evidence="3 4" key="1">
    <citation type="journal article" date="2023" name="Plants (Basel)">
        <title>Bridging the Gap: Combining Genomics and Transcriptomics Approaches to Understand Stylosanthes scabra, an Orphan Legume from the Brazilian Caatinga.</title>
        <authorList>
            <person name="Ferreira-Neto J.R.C."/>
            <person name="da Silva M.D."/>
            <person name="Binneck E."/>
            <person name="de Melo N.F."/>
            <person name="da Silva R.H."/>
            <person name="de Melo A.L.T.M."/>
            <person name="Pandolfi V."/>
            <person name="Bustamante F.O."/>
            <person name="Brasileiro-Vidal A.C."/>
            <person name="Benko-Iseppon A.M."/>
        </authorList>
    </citation>
    <scope>NUCLEOTIDE SEQUENCE [LARGE SCALE GENOMIC DNA]</scope>
    <source>
        <tissue evidence="3">Leaves</tissue>
    </source>
</reference>
<keyword evidence="2" id="KW-1133">Transmembrane helix</keyword>
<keyword evidence="4" id="KW-1185">Reference proteome</keyword>